<dbReference type="InterPro" id="IPR012347">
    <property type="entry name" value="Ferritin-like"/>
</dbReference>
<accession>A0A5D3WMB5</accession>
<dbReference type="AlphaFoldDB" id="A0A5D3WMB5"/>
<organism evidence="2 3">
    <name type="scientific">Geothermobacter ehrlichii</name>
    <dbReference type="NCBI Taxonomy" id="213224"/>
    <lineage>
        <taxon>Bacteria</taxon>
        <taxon>Pseudomonadati</taxon>
        <taxon>Thermodesulfobacteriota</taxon>
        <taxon>Desulfuromonadia</taxon>
        <taxon>Desulfuromonadales</taxon>
        <taxon>Geothermobacteraceae</taxon>
        <taxon>Geothermobacter</taxon>
    </lineage>
</organism>
<dbReference type="RefSeq" id="WP_148894183.1">
    <property type="nucleotide sequence ID" value="NZ_VNIB01000001.1"/>
</dbReference>
<reference evidence="2 3" key="1">
    <citation type="submission" date="2019-07" db="EMBL/GenBank/DDBJ databases">
        <title>Genomic Encyclopedia of Type Strains, Phase IV (KMG-IV): sequencing the most valuable type-strain genomes for metagenomic binning, comparative biology and taxonomic classification.</title>
        <authorList>
            <person name="Goeker M."/>
        </authorList>
    </citation>
    <scope>NUCLEOTIDE SEQUENCE [LARGE SCALE GENOMIC DNA]</scope>
    <source>
        <strain evidence="2 3">SS015</strain>
    </source>
</reference>
<name>A0A5D3WMB5_9BACT</name>
<evidence type="ECO:0000313" key="2">
    <source>
        <dbReference type="EMBL" id="TYO99990.1"/>
    </source>
</evidence>
<evidence type="ECO:0000259" key="1">
    <source>
        <dbReference type="Pfam" id="PF02915"/>
    </source>
</evidence>
<dbReference type="Proteomes" id="UP000324159">
    <property type="component" value="Unassembled WGS sequence"/>
</dbReference>
<comment type="caution">
    <text evidence="2">The sequence shown here is derived from an EMBL/GenBank/DDBJ whole genome shotgun (WGS) entry which is preliminary data.</text>
</comment>
<sequence>MRGFLEDCRQIELTVSRIYQHLAGRQGFPATYRQMFLTLAKDEGDHARQFDLALQLPDGMLGERRRLSGEKACEGLLTVRRRLQDLLQTECSLRQALELAVELERRFIRVHIDTSLVIDDPKISDLFRKLARSEQEHLATLRRHVELWNSEH</sequence>
<keyword evidence="3" id="KW-1185">Reference proteome</keyword>
<evidence type="ECO:0000313" key="3">
    <source>
        <dbReference type="Proteomes" id="UP000324159"/>
    </source>
</evidence>
<gene>
    <name evidence="2" type="ORF">EDC39_101151</name>
</gene>
<dbReference type="SUPFAM" id="SSF47240">
    <property type="entry name" value="Ferritin-like"/>
    <property type="match status" value="1"/>
</dbReference>
<feature type="domain" description="Rubrerythrin diiron-binding" evidence="1">
    <location>
        <begin position="5"/>
        <end position="144"/>
    </location>
</feature>
<protein>
    <submittedName>
        <fullName evidence="2">Rubrerythrin</fullName>
    </submittedName>
</protein>
<proteinExistence type="predicted"/>
<dbReference type="Pfam" id="PF02915">
    <property type="entry name" value="Rubrerythrin"/>
    <property type="match status" value="1"/>
</dbReference>
<dbReference type="InterPro" id="IPR003251">
    <property type="entry name" value="Rr_diiron-bd_dom"/>
</dbReference>
<dbReference type="EMBL" id="VNIB01000001">
    <property type="protein sequence ID" value="TYO99990.1"/>
    <property type="molecule type" value="Genomic_DNA"/>
</dbReference>
<dbReference type="GO" id="GO:0016491">
    <property type="term" value="F:oxidoreductase activity"/>
    <property type="evidence" value="ECO:0007669"/>
    <property type="project" value="InterPro"/>
</dbReference>
<dbReference type="InterPro" id="IPR009078">
    <property type="entry name" value="Ferritin-like_SF"/>
</dbReference>
<dbReference type="OrthoDB" id="5402239at2"/>
<dbReference type="Gene3D" id="1.20.1260.10">
    <property type="match status" value="1"/>
</dbReference>
<dbReference type="GO" id="GO:0046872">
    <property type="term" value="F:metal ion binding"/>
    <property type="evidence" value="ECO:0007669"/>
    <property type="project" value="InterPro"/>
</dbReference>